<name>A0ABW3KLE4_9FLAO</name>
<evidence type="ECO:0000313" key="2">
    <source>
        <dbReference type="Proteomes" id="UP001597086"/>
    </source>
</evidence>
<proteinExistence type="predicted"/>
<gene>
    <name evidence="1" type="ORF">ACFQ13_01800</name>
</gene>
<evidence type="ECO:0000313" key="1">
    <source>
        <dbReference type="EMBL" id="MFD1014641.1"/>
    </source>
</evidence>
<comment type="caution">
    <text evidence="1">The sequence shown here is derived from an EMBL/GenBank/DDBJ whole genome shotgun (WGS) entry which is preliminary data.</text>
</comment>
<dbReference type="EMBL" id="JBHTKM010000004">
    <property type="protein sequence ID" value="MFD1014641.1"/>
    <property type="molecule type" value="Genomic_DNA"/>
</dbReference>
<protein>
    <submittedName>
        <fullName evidence="1">Uncharacterized protein</fullName>
    </submittedName>
</protein>
<accession>A0ABW3KLE4</accession>
<reference evidence="2" key="1">
    <citation type="journal article" date="2019" name="Int. J. Syst. Evol. Microbiol.">
        <title>The Global Catalogue of Microorganisms (GCM) 10K type strain sequencing project: providing services to taxonomists for standard genome sequencing and annotation.</title>
        <authorList>
            <consortium name="The Broad Institute Genomics Platform"/>
            <consortium name="The Broad Institute Genome Sequencing Center for Infectious Disease"/>
            <person name="Wu L."/>
            <person name="Ma J."/>
        </authorList>
    </citation>
    <scope>NUCLEOTIDE SEQUENCE [LARGE SCALE GENOMIC DNA]</scope>
    <source>
        <strain evidence="2">CCUG 56098</strain>
    </source>
</reference>
<keyword evidence="2" id="KW-1185">Reference proteome</keyword>
<sequence length="161" mass="18899">MTEIRKFFLNQVCESDFKLCYEQTNHDSLQASGVGIWTKIDFDKQKKLYERISKSTFDEIWMICKSVNFKTDEEKKSICANAIGKYQNYLSDFGKNNARIAKYAERIEASGDFGGLDISYWNVLTDKKHFDLNDPNIQLILAIHYLSMNDQVKRNENWIEK</sequence>
<organism evidence="1 2">
    <name type="scientific">Winogradskyella rapida</name>
    <dbReference type="NCBI Taxonomy" id="549701"/>
    <lineage>
        <taxon>Bacteria</taxon>
        <taxon>Pseudomonadati</taxon>
        <taxon>Bacteroidota</taxon>
        <taxon>Flavobacteriia</taxon>
        <taxon>Flavobacteriales</taxon>
        <taxon>Flavobacteriaceae</taxon>
        <taxon>Winogradskyella</taxon>
    </lineage>
</organism>
<dbReference type="Proteomes" id="UP001597086">
    <property type="component" value="Unassembled WGS sequence"/>
</dbReference>